<dbReference type="AlphaFoldDB" id="A0A9P7TS31"/>
<evidence type="ECO:0000313" key="3">
    <source>
        <dbReference type="EMBL" id="KAG6107275.1"/>
    </source>
</evidence>
<keyword evidence="4" id="KW-1185">Reference proteome</keyword>
<evidence type="ECO:0000256" key="2">
    <source>
        <dbReference type="SAM" id="MobiDB-lite"/>
    </source>
</evidence>
<evidence type="ECO:0000256" key="1">
    <source>
        <dbReference type="SAM" id="Coils"/>
    </source>
</evidence>
<reference evidence="3 4" key="1">
    <citation type="journal article" date="2020" name="bioRxiv">
        <title>Whole genome comparisons of ergot fungi reveals the divergence and evolution of species within the genus Claviceps are the result of varying mechanisms driving genome evolution and host range expansion.</title>
        <authorList>
            <person name="Wyka S.A."/>
            <person name="Mondo S.J."/>
            <person name="Liu M."/>
            <person name="Dettman J."/>
            <person name="Nalam V."/>
            <person name="Broders K.D."/>
        </authorList>
    </citation>
    <scope>NUCLEOTIDE SEQUENCE [LARGE SCALE GENOMIC DNA]</scope>
    <source>
        <strain evidence="3 4">LM576</strain>
    </source>
</reference>
<sequence>MDQQSQIDALNERIRNLEQHSRENDTPSKQTAEALLPQEHDRSLQQNQEAAETSPRVELKDKEIIIQEKDEQIRVKDGQILAKDGQIEDKERQIQKIEKRKEEQFREYKKSEDTLRQALQEKEMKVQKIETALKEKEMEVHKKDMEMQNTLRQALQEVQKIQTELKDKLKVKEIEVLEKDMEMERKDIEMETKVLELRMKDNEVQEKNRLLEGKNDELRDKDRMLEERDLMLEEKDLMLEERDRQLRLSNFIEYIEQCFLSYVLTIEPNALHRTEIGVTKLTNRFQPYDTAHWANFLREQRVIFNLLCALFPSELRVFPRLITVQEIGSKIRPIASEKATEMFIHTHFEGPVTDIINMLHVVDPDGTICQMEGDLDFIYHPKDIDDNPGMLPVRAFAPPHTLALRENEFRPDEICVVVKWQAGRGQNILLFPCECKAPHNLTEADLVAVLPYIVDFREANKPAGISQQAWNSVRHALMQAYDYMIQSLSEFGILTTGMSIVFLHVDWASGARTLHHHLVRPAYDVAQAPREDTAFHSAVGQYVSFIVMALRQSRHVDQESRVITRKDLLKASMGSKITTKDAAGGSASTSSKSRALP</sequence>
<gene>
    <name evidence="3" type="ORF">E4U13_007030</name>
</gene>
<organism evidence="3 4">
    <name type="scientific">Claviceps humidiphila</name>
    <dbReference type="NCBI Taxonomy" id="1294629"/>
    <lineage>
        <taxon>Eukaryota</taxon>
        <taxon>Fungi</taxon>
        <taxon>Dikarya</taxon>
        <taxon>Ascomycota</taxon>
        <taxon>Pezizomycotina</taxon>
        <taxon>Sordariomycetes</taxon>
        <taxon>Hypocreomycetidae</taxon>
        <taxon>Hypocreales</taxon>
        <taxon>Clavicipitaceae</taxon>
        <taxon>Claviceps</taxon>
    </lineage>
</organism>
<dbReference type="EMBL" id="SRQM01000655">
    <property type="protein sequence ID" value="KAG6107275.1"/>
    <property type="molecule type" value="Genomic_DNA"/>
</dbReference>
<accession>A0A9P7TS31</accession>
<comment type="caution">
    <text evidence="3">The sequence shown here is derived from an EMBL/GenBank/DDBJ whole genome shotgun (WGS) entry which is preliminary data.</text>
</comment>
<name>A0A9P7TS31_9HYPO</name>
<keyword evidence="1" id="KW-0175">Coiled coil</keyword>
<evidence type="ECO:0000313" key="4">
    <source>
        <dbReference type="Proteomes" id="UP000732380"/>
    </source>
</evidence>
<dbReference type="Proteomes" id="UP000732380">
    <property type="component" value="Unassembled WGS sequence"/>
</dbReference>
<feature type="compositionally biased region" description="Basic and acidic residues" evidence="2">
    <location>
        <begin position="10"/>
        <end position="26"/>
    </location>
</feature>
<feature type="region of interest" description="Disordered" evidence="2">
    <location>
        <begin position="1"/>
        <end position="57"/>
    </location>
</feature>
<proteinExistence type="predicted"/>
<protein>
    <submittedName>
        <fullName evidence="3">Uncharacterized protein</fullName>
    </submittedName>
</protein>
<feature type="coiled-coil region" evidence="1">
    <location>
        <begin position="80"/>
        <end position="228"/>
    </location>
</feature>